<sequence>MFLIAKIVRGRRLLHELEQAEKEKEKERERDRLEAQRKSIREDSTASTGSSSNSKNEKITGFTHHRRTGTSKEDSDAKKKSVMLVENNENKASTSGENDKEPKLRRRKTWASADAQRAVQSLRNSRKEQNWKRRNSIARASHSMMLDTVLRKAGSADLWYQHSFTHLAHQKAPHRRMIHSFPASVSTVSLRKGVSLDDDFYNRTVKANGAKRGSYDTRIKTSEGYGREVAYGISKGGTYSSTKGGEYGTTKSSLYDTTKRTSYCATKALPYCTNTVSYTKRKSYDTSKSLYDTKPSLYSNPKHSSTEMLPMLQRARQQSSRWSLSMEEAWIKLSRRLTSPCTLPLAMDLSSVCISRSFKKNKPKKRVRREYYLKNVMYNS</sequence>
<feature type="region of interest" description="Disordered" evidence="1">
    <location>
        <begin position="16"/>
        <end position="114"/>
    </location>
</feature>
<dbReference type="OrthoDB" id="10646372at2759"/>
<dbReference type="EMBL" id="CAJFDH010000006">
    <property type="protein sequence ID" value="CAD5229784.1"/>
    <property type="molecule type" value="Genomic_DNA"/>
</dbReference>
<protein>
    <submittedName>
        <fullName evidence="2">Uncharacterized protein</fullName>
    </submittedName>
</protein>
<evidence type="ECO:0000313" key="3">
    <source>
        <dbReference type="Proteomes" id="UP000614601"/>
    </source>
</evidence>
<dbReference type="AlphaFoldDB" id="A0A811LSJ6"/>
<accession>A0A811LSJ6</accession>
<feature type="compositionally biased region" description="Low complexity" evidence="1">
    <location>
        <begin position="45"/>
        <end position="54"/>
    </location>
</feature>
<evidence type="ECO:0000313" key="2">
    <source>
        <dbReference type="EMBL" id="CAD5229784.1"/>
    </source>
</evidence>
<proteinExistence type="predicted"/>
<reference evidence="2" key="1">
    <citation type="submission" date="2020-09" db="EMBL/GenBank/DDBJ databases">
        <authorList>
            <person name="Kikuchi T."/>
        </authorList>
    </citation>
    <scope>NUCLEOTIDE SEQUENCE</scope>
    <source>
        <strain evidence="2">SH1</strain>
    </source>
</reference>
<keyword evidence="3" id="KW-1185">Reference proteome</keyword>
<gene>
    <name evidence="2" type="ORF">BOKJ2_LOCUS13808</name>
</gene>
<dbReference type="Proteomes" id="UP000614601">
    <property type="component" value="Unassembled WGS sequence"/>
</dbReference>
<dbReference type="EMBL" id="CAJFCW020000006">
    <property type="protein sequence ID" value="CAG9127250.1"/>
    <property type="molecule type" value="Genomic_DNA"/>
</dbReference>
<dbReference type="Proteomes" id="UP000783686">
    <property type="component" value="Unassembled WGS sequence"/>
</dbReference>
<evidence type="ECO:0000256" key="1">
    <source>
        <dbReference type="SAM" id="MobiDB-lite"/>
    </source>
</evidence>
<feature type="compositionally biased region" description="Basic and acidic residues" evidence="1">
    <location>
        <begin position="16"/>
        <end position="44"/>
    </location>
</feature>
<organism evidence="2 3">
    <name type="scientific">Bursaphelenchus okinawaensis</name>
    <dbReference type="NCBI Taxonomy" id="465554"/>
    <lineage>
        <taxon>Eukaryota</taxon>
        <taxon>Metazoa</taxon>
        <taxon>Ecdysozoa</taxon>
        <taxon>Nematoda</taxon>
        <taxon>Chromadorea</taxon>
        <taxon>Rhabditida</taxon>
        <taxon>Tylenchina</taxon>
        <taxon>Tylenchomorpha</taxon>
        <taxon>Aphelenchoidea</taxon>
        <taxon>Aphelenchoididae</taxon>
        <taxon>Bursaphelenchus</taxon>
    </lineage>
</organism>
<feature type="compositionally biased region" description="Basic and acidic residues" evidence="1">
    <location>
        <begin position="70"/>
        <end position="79"/>
    </location>
</feature>
<comment type="caution">
    <text evidence="2">The sequence shown here is derived from an EMBL/GenBank/DDBJ whole genome shotgun (WGS) entry which is preliminary data.</text>
</comment>
<name>A0A811LSJ6_9BILA</name>